<comment type="caution">
    <text evidence="5">The sequence shown here is derived from an EMBL/GenBank/DDBJ whole genome shotgun (WGS) entry which is preliminary data.</text>
</comment>
<evidence type="ECO:0000313" key="6">
    <source>
        <dbReference type="Proteomes" id="UP000287687"/>
    </source>
</evidence>
<dbReference type="Proteomes" id="UP000287687">
    <property type="component" value="Unassembled WGS sequence"/>
</dbReference>
<protein>
    <submittedName>
        <fullName evidence="5">Molybdopterin dehydrogenase</fullName>
    </submittedName>
</protein>
<dbReference type="PANTHER" id="PTHR42659">
    <property type="entry name" value="XANTHINE DEHYDROGENASE SUBUNIT C-RELATED"/>
    <property type="match status" value="1"/>
</dbReference>
<gene>
    <name evidence="5" type="ORF">EPK99_01710</name>
</gene>
<dbReference type="GO" id="GO:0016491">
    <property type="term" value="F:oxidoreductase activity"/>
    <property type="evidence" value="ECO:0007669"/>
    <property type="project" value="UniProtKB-KW"/>
</dbReference>
<name>A0A444LL62_9HYPH</name>
<dbReference type="InterPro" id="IPR016167">
    <property type="entry name" value="FAD-bd_PCMH_sub1"/>
</dbReference>
<dbReference type="Pfam" id="PF00941">
    <property type="entry name" value="FAD_binding_5"/>
    <property type="match status" value="1"/>
</dbReference>
<dbReference type="InterPro" id="IPR002346">
    <property type="entry name" value="Mopterin_DH_FAD-bd"/>
</dbReference>
<dbReference type="PANTHER" id="PTHR42659:SF2">
    <property type="entry name" value="XANTHINE DEHYDROGENASE SUBUNIT C-RELATED"/>
    <property type="match status" value="1"/>
</dbReference>
<dbReference type="EMBL" id="SBIP01000001">
    <property type="protein sequence ID" value="RWX81074.1"/>
    <property type="molecule type" value="Genomic_DNA"/>
</dbReference>
<dbReference type="InterPro" id="IPR016166">
    <property type="entry name" value="FAD-bd_PCMH"/>
</dbReference>
<keyword evidence="2" id="KW-0274">FAD</keyword>
<keyword evidence="1" id="KW-0285">Flavoprotein</keyword>
<evidence type="ECO:0000259" key="4">
    <source>
        <dbReference type="PROSITE" id="PS51387"/>
    </source>
</evidence>
<organism evidence="5 6">
    <name type="scientific">Neorhizobium lilium</name>
    <dbReference type="NCBI Taxonomy" id="2503024"/>
    <lineage>
        <taxon>Bacteria</taxon>
        <taxon>Pseudomonadati</taxon>
        <taxon>Pseudomonadota</taxon>
        <taxon>Alphaproteobacteria</taxon>
        <taxon>Hyphomicrobiales</taxon>
        <taxon>Rhizobiaceae</taxon>
        <taxon>Rhizobium/Agrobacterium group</taxon>
        <taxon>Neorhizobium</taxon>
    </lineage>
</organism>
<dbReference type="SUPFAM" id="SSF55447">
    <property type="entry name" value="CO dehydrogenase flavoprotein C-terminal domain-like"/>
    <property type="match status" value="1"/>
</dbReference>
<dbReference type="InterPro" id="IPR036318">
    <property type="entry name" value="FAD-bd_PCMH-like_sf"/>
</dbReference>
<evidence type="ECO:0000256" key="3">
    <source>
        <dbReference type="ARBA" id="ARBA00023002"/>
    </source>
</evidence>
<accession>A0A444LL62</accession>
<keyword evidence="3" id="KW-0560">Oxidoreductase</keyword>
<dbReference type="OrthoDB" id="7907344at2"/>
<dbReference type="AlphaFoldDB" id="A0A444LL62"/>
<dbReference type="InterPro" id="IPR051312">
    <property type="entry name" value="Diverse_Substr_Oxidored"/>
</dbReference>
<dbReference type="InterPro" id="IPR005107">
    <property type="entry name" value="CO_DH_flav_C"/>
</dbReference>
<keyword evidence="6" id="KW-1185">Reference proteome</keyword>
<evidence type="ECO:0000313" key="5">
    <source>
        <dbReference type="EMBL" id="RWX81074.1"/>
    </source>
</evidence>
<dbReference type="Gene3D" id="3.30.43.10">
    <property type="entry name" value="Uridine Diphospho-n-acetylenolpyruvylglucosamine Reductase, domain 2"/>
    <property type="match status" value="1"/>
</dbReference>
<dbReference type="InterPro" id="IPR036683">
    <property type="entry name" value="CO_DH_flav_C_dom_sf"/>
</dbReference>
<dbReference type="Gene3D" id="3.30.390.50">
    <property type="entry name" value="CO dehydrogenase flavoprotein, C-terminal domain"/>
    <property type="match status" value="1"/>
</dbReference>
<feature type="domain" description="FAD-binding PCMH-type" evidence="4">
    <location>
        <begin position="2"/>
        <end position="174"/>
    </location>
</feature>
<evidence type="ECO:0000256" key="2">
    <source>
        <dbReference type="ARBA" id="ARBA00022827"/>
    </source>
</evidence>
<evidence type="ECO:0000256" key="1">
    <source>
        <dbReference type="ARBA" id="ARBA00022630"/>
    </source>
</evidence>
<dbReference type="InterPro" id="IPR016169">
    <property type="entry name" value="FAD-bd_PCMH_sub2"/>
</dbReference>
<proteinExistence type="predicted"/>
<dbReference type="Gene3D" id="3.30.465.10">
    <property type="match status" value="1"/>
</dbReference>
<dbReference type="PROSITE" id="PS51387">
    <property type="entry name" value="FAD_PCMH"/>
    <property type="match status" value="1"/>
</dbReference>
<dbReference type="GO" id="GO:0071949">
    <property type="term" value="F:FAD binding"/>
    <property type="evidence" value="ECO:0007669"/>
    <property type="project" value="InterPro"/>
</dbReference>
<dbReference type="SUPFAM" id="SSF56176">
    <property type="entry name" value="FAD-binding/transporter-associated domain-like"/>
    <property type="match status" value="1"/>
</dbReference>
<dbReference type="RefSeq" id="WP_128440901.1">
    <property type="nucleotide sequence ID" value="NZ_SBIP01000001.1"/>
</dbReference>
<reference evidence="5 6" key="1">
    <citation type="submission" date="2019-01" db="EMBL/GenBank/DDBJ databases">
        <title>The draft genome of Rhizobium sp. 24NR.</title>
        <authorList>
            <person name="Liu L."/>
            <person name="Liang L."/>
            <person name="Shi S."/>
            <person name="Xu L."/>
            <person name="Wang X."/>
            <person name="Li L."/>
            <person name="Zhang X."/>
        </authorList>
    </citation>
    <scope>NUCLEOTIDE SEQUENCE [LARGE SCALE GENOMIC DNA]</scope>
    <source>
        <strain evidence="5 6">24NR</strain>
    </source>
</reference>
<dbReference type="SMART" id="SM01092">
    <property type="entry name" value="CO_deh_flav_C"/>
    <property type="match status" value="1"/>
</dbReference>
<sequence>MFDSMERSLTVAGSIEEALAAKHRGAAVLAGGTWLMRDPRRGVNLPDVLVSLHALPALFTVEIEKDQVVIGASVTHAGLARQLAGLNGFDAVVAAANGAANPAIRRVATVGGNLCTFDFAAADLLPVFLAMNAVVELRSIGERQVLPIAEFLANRRVFLRDSILTSVILRRDVIASAHARLPLRRAGDYPVAIVSAVRGHDGRVRIAVGSVEDVARRWISLEAVLAIEPASVSADPERMRALAAQCVDFRGRDGIEADGWYRCQVLPTLVRRAIASLSAKESVQ</sequence>